<protein>
    <recommendedName>
        <fullName evidence="3">Piwi domain-containing protein</fullName>
    </recommendedName>
</protein>
<proteinExistence type="predicted"/>
<evidence type="ECO:0000313" key="2">
    <source>
        <dbReference type="WBParaSite" id="TCONS_00013018.p1"/>
    </source>
</evidence>
<keyword evidence="1" id="KW-1185">Reference proteome</keyword>
<dbReference type="Gene3D" id="3.30.420.10">
    <property type="entry name" value="Ribonuclease H-like superfamily/Ribonuclease H"/>
    <property type="match status" value="1"/>
</dbReference>
<dbReference type="WBParaSite" id="TCONS_00013018.p1">
    <property type="protein sequence ID" value="TCONS_00013018.p1"/>
    <property type="gene ID" value="XLOC_008806"/>
</dbReference>
<evidence type="ECO:0000313" key="1">
    <source>
        <dbReference type="Proteomes" id="UP000035681"/>
    </source>
</evidence>
<dbReference type="GO" id="GO:0003676">
    <property type="term" value="F:nucleic acid binding"/>
    <property type="evidence" value="ECO:0007669"/>
    <property type="project" value="InterPro"/>
</dbReference>
<dbReference type="InterPro" id="IPR036397">
    <property type="entry name" value="RNaseH_sf"/>
</dbReference>
<reference evidence="2" key="1">
    <citation type="submission" date="2024-02" db="UniProtKB">
        <authorList>
            <consortium name="WormBaseParasite"/>
        </authorList>
    </citation>
    <scope>IDENTIFICATION</scope>
</reference>
<dbReference type="AlphaFoldDB" id="A0AAF5I2U9"/>
<organism evidence="1 2">
    <name type="scientific">Strongyloides stercoralis</name>
    <name type="common">Threadworm</name>
    <dbReference type="NCBI Taxonomy" id="6248"/>
    <lineage>
        <taxon>Eukaryota</taxon>
        <taxon>Metazoa</taxon>
        <taxon>Ecdysozoa</taxon>
        <taxon>Nematoda</taxon>
        <taxon>Chromadorea</taxon>
        <taxon>Rhabditida</taxon>
        <taxon>Tylenchina</taxon>
        <taxon>Panagrolaimomorpha</taxon>
        <taxon>Strongyloidoidea</taxon>
        <taxon>Strongyloididae</taxon>
        <taxon>Strongyloides</taxon>
    </lineage>
</organism>
<evidence type="ECO:0008006" key="3">
    <source>
        <dbReference type="Google" id="ProtNLM"/>
    </source>
</evidence>
<sequence length="301" mass="35654">MKIQMKFVGLNNNILNSKEHLVGNENKVFIRIDFSYTMLNDSNDSRSYSTVRFAAATNKTPYKFVGDFFYINCQIEEEISFYNKIITSVFNNFFKNDIKPSEIIFYRTSVLKEKYDEYKTQNVLYIKRILQKKPKLCLLKNQFDFMDSNKNIVFRTVMNKEYIKKGFRGICLNSNFLIIDSTKMPVYVAVYNKKSYSMDEIRNFTKVIPKERYFDNIKKNNLLKFFVNSVKLDKTDFICNILMIPRIGETYYLFCDSSGLAHAAYLAQKDKNEIMRAVTYFSKRKNSSTPKIHEAIKWTYD</sequence>
<dbReference type="Proteomes" id="UP000035681">
    <property type="component" value="Unplaced"/>
</dbReference>
<accession>A0AAF5I2U9</accession>
<name>A0AAF5I2U9_STRER</name>